<evidence type="ECO:0000313" key="2">
    <source>
        <dbReference type="Proteomes" id="UP000287296"/>
    </source>
</evidence>
<dbReference type="Proteomes" id="UP000287296">
    <property type="component" value="Unassembled WGS sequence"/>
</dbReference>
<accession>A0A429X9Q8</accession>
<proteinExistence type="predicted"/>
<sequence length="143" mass="16207">MNITSFKLQVYCTTGWDANEEIVELEVDSFSEALRIANTLKVYDSLVAIPKSALSEDQKEIITHFKEIREELESESSGTIMYVGEVEGLVARKESKDGLTVELVLNNNEGVSSWHKIDGQQYHSECLERLEEAKRLAAEIKRL</sequence>
<dbReference type="OrthoDB" id="9879312at2"/>
<dbReference type="AlphaFoldDB" id="A0A429X9Q8"/>
<dbReference type="RefSeq" id="WP_120117264.1">
    <property type="nucleotide sequence ID" value="NZ_QYTW02000006.1"/>
</dbReference>
<gene>
    <name evidence="1" type="ORF">D5F11_008485</name>
</gene>
<organism evidence="1 2">
    <name type="scientific">Siminovitchia terrae</name>
    <name type="common">Bacillus terrae</name>
    <dbReference type="NCBI Taxonomy" id="1914933"/>
    <lineage>
        <taxon>Bacteria</taxon>
        <taxon>Bacillati</taxon>
        <taxon>Bacillota</taxon>
        <taxon>Bacilli</taxon>
        <taxon>Bacillales</taxon>
        <taxon>Bacillaceae</taxon>
        <taxon>Siminovitchia</taxon>
    </lineage>
</organism>
<evidence type="ECO:0000313" key="1">
    <source>
        <dbReference type="EMBL" id="RST60092.1"/>
    </source>
</evidence>
<comment type="caution">
    <text evidence="1">The sequence shown here is derived from an EMBL/GenBank/DDBJ whole genome shotgun (WGS) entry which is preliminary data.</text>
</comment>
<protein>
    <submittedName>
        <fullName evidence="1">Uncharacterized protein</fullName>
    </submittedName>
</protein>
<reference evidence="1 2" key="1">
    <citation type="submission" date="2018-12" db="EMBL/GenBank/DDBJ databases">
        <authorList>
            <person name="Sun L."/>
            <person name="Chen Z."/>
        </authorList>
    </citation>
    <scope>NUCLEOTIDE SEQUENCE [LARGE SCALE GENOMIC DNA]</scope>
    <source>
        <strain evidence="1 2">LMG 29736</strain>
    </source>
</reference>
<dbReference type="EMBL" id="QYTW02000006">
    <property type="protein sequence ID" value="RST60092.1"/>
    <property type="molecule type" value="Genomic_DNA"/>
</dbReference>
<name>A0A429X9Q8_SIMTE</name>